<feature type="compositionally biased region" description="Polar residues" evidence="3">
    <location>
        <begin position="718"/>
        <end position="732"/>
    </location>
</feature>
<feature type="region of interest" description="Disordered" evidence="3">
    <location>
        <begin position="982"/>
        <end position="1010"/>
    </location>
</feature>
<feature type="compositionally biased region" description="Basic and acidic residues" evidence="3">
    <location>
        <begin position="119"/>
        <end position="144"/>
    </location>
</feature>
<evidence type="ECO:0000256" key="2">
    <source>
        <dbReference type="ARBA" id="ARBA00023242"/>
    </source>
</evidence>
<name>A0A8H3YDS1_9TREE</name>
<accession>A0A8H3YDS1</accession>
<feature type="region of interest" description="Disordered" evidence="3">
    <location>
        <begin position="273"/>
        <end position="430"/>
    </location>
</feature>
<feature type="compositionally biased region" description="Polar residues" evidence="3">
    <location>
        <begin position="231"/>
        <end position="242"/>
    </location>
</feature>
<dbReference type="GO" id="GO:0000981">
    <property type="term" value="F:DNA-binding transcription factor activity, RNA polymerase II-specific"/>
    <property type="evidence" value="ECO:0007669"/>
    <property type="project" value="InterPro"/>
</dbReference>
<dbReference type="PROSITE" id="PS00463">
    <property type="entry name" value="ZN2_CY6_FUNGAL_1"/>
    <property type="match status" value="1"/>
</dbReference>
<evidence type="ECO:0000256" key="3">
    <source>
        <dbReference type="SAM" id="MobiDB-lite"/>
    </source>
</evidence>
<proteinExistence type="predicted"/>
<gene>
    <name evidence="5" type="ORF">NliqN6_0954</name>
</gene>
<keyword evidence="1" id="KW-0479">Metal-binding</keyword>
<dbReference type="InterPro" id="IPR007219">
    <property type="entry name" value="XnlR_reg_dom"/>
</dbReference>
<dbReference type="Pfam" id="PF04082">
    <property type="entry name" value="Fungal_trans"/>
    <property type="match status" value="1"/>
</dbReference>
<feature type="compositionally biased region" description="Polar residues" evidence="3">
    <location>
        <begin position="283"/>
        <end position="304"/>
    </location>
</feature>
<dbReference type="GO" id="GO:0006351">
    <property type="term" value="P:DNA-templated transcription"/>
    <property type="evidence" value="ECO:0007669"/>
    <property type="project" value="InterPro"/>
</dbReference>
<dbReference type="InterPro" id="IPR001138">
    <property type="entry name" value="Zn2Cys6_DnaBD"/>
</dbReference>
<organism evidence="5 6">
    <name type="scientific">Naganishia liquefaciens</name>
    <dbReference type="NCBI Taxonomy" id="104408"/>
    <lineage>
        <taxon>Eukaryota</taxon>
        <taxon>Fungi</taxon>
        <taxon>Dikarya</taxon>
        <taxon>Basidiomycota</taxon>
        <taxon>Agaricomycotina</taxon>
        <taxon>Tremellomycetes</taxon>
        <taxon>Filobasidiales</taxon>
        <taxon>Filobasidiaceae</taxon>
        <taxon>Naganishia</taxon>
    </lineage>
</organism>
<dbReference type="PANTHER" id="PTHR47783">
    <property type="entry name" value="ZN(II)2CYS6 TRANSCRIPTION FACTOR (EUROFUNG)-RELATED"/>
    <property type="match status" value="1"/>
</dbReference>
<keyword evidence="2" id="KW-0539">Nucleus</keyword>
<feature type="compositionally biased region" description="Polar residues" evidence="3">
    <location>
        <begin position="311"/>
        <end position="328"/>
    </location>
</feature>
<dbReference type="SUPFAM" id="SSF57701">
    <property type="entry name" value="Zn2/Cys6 DNA-binding domain"/>
    <property type="match status" value="1"/>
</dbReference>
<feature type="region of interest" description="Disordered" evidence="3">
    <location>
        <begin position="599"/>
        <end position="631"/>
    </location>
</feature>
<reference evidence="5" key="1">
    <citation type="submission" date="2020-07" db="EMBL/GenBank/DDBJ databases">
        <title>Draft Genome Sequence of a Deep-Sea Yeast, Naganishia (Cryptococcus) liquefaciens strain N6.</title>
        <authorList>
            <person name="Han Y.W."/>
            <person name="Kajitani R."/>
            <person name="Morimoto H."/>
            <person name="Parhat M."/>
            <person name="Tsubouchi H."/>
            <person name="Bakenova O."/>
            <person name="Ogata M."/>
            <person name="Argunhan B."/>
            <person name="Aoki R."/>
            <person name="Kajiwara S."/>
            <person name="Itoh T."/>
            <person name="Iwasaki H."/>
        </authorList>
    </citation>
    <scope>NUCLEOTIDE SEQUENCE</scope>
    <source>
        <strain evidence="5">N6</strain>
    </source>
</reference>
<dbReference type="CDD" id="cd12148">
    <property type="entry name" value="fungal_TF_MHR"/>
    <property type="match status" value="1"/>
</dbReference>
<feature type="compositionally biased region" description="Low complexity" evidence="3">
    <location>
        <begin position="1"/>
        <end position="20"/>
    </location>
</feature>
<dbReference type="EMBL" id="BLZA01000009">
    <property type="protein sequence ID" value="GHJ84552.1"/>
    <property type="molecule type" value="Genomic_DNA"/>
</dbReference>
<feature type="region of interest" description="Disordered" evidence="3">
    <location>
        <begin position="532"/>
        <end position="567"/>
    </location>
</feature>
<dbReference type="Proteomes" id="UP000620104">
    <property type="component" value="Unassembled WGS sequence"/>
</dbReference>
<evidence type="ECO:0000259" key="4">
    <source>
        <dbReference type="PROSITE" id="PS50048"/>
    </source>
</evidence>
<dbReference type="SMART" id="SM00906">
    <property type="entry name" value="Fungal_trans"/>
    <property type="match status" value="1"/>
</dbReference>
<feature type="region of interest" description="Disordered" evidence="3">
    <location>
        <begin position="82"/>
        <end position="171"/>
    </location>
</feature>
<comment type="caution">
    <text evidence="5">The sequence shown here is derived from an EMBL/GenBank/DDBJ whole genome shotgun (WGS) entry which is preliminary data.</text>
</comment>
<evidence type="ECO:0000313" key="5">
    <source>
        <dbReference type="EMBL" id="GHJ84552.1"/>
    </source>
</evidence>
<dbReference type="PROSITE" id="PS50048">
    <property type="entry name" value="ZN2_CY6_FUNGAL_2"/>
    <property type="match status" value="1"/>
</dbReference>
<feature type="region of interest" description="Disordered" evidence="3">
    <location>
        <begin position="1"/>
        <end position="22"/>
    </location>
</feature>
<feature type="region of interest" description="Disordered" evidence="3">
    <location>
        <begin position="470"/>
        <end position="513"/>
    </location>
</feature>
<sequence length="1299" mass="139276">MAPPNISNNGSGSNHPGLSPIRSSTPIVLLKRKRGFIACYSCRSRKRACQKSNEDPQSCVQCLSSESVCVWPERDKRRRVERGERGFAHDGQDERRRSMGEYRSIPPNILGRKGSSKLVKHEDLAMEEGRDGGMRDISSYHDHDGDEYDSASSDEGGEVPISTQAHGAHSSAFSHAVGNTAQQPYGSVIHSTSINHASLEPGQNRNGPSTLDNGHRRNSYNDLSSGHHALSSETSSRKMSFSNGNGGGNGAVGMSLMAVQDSQALHQNGISAHPYQQYPAHPHSSQQPLGNVYSSGSHTAQSGQMGPPDHVQQNQLQPADAQRSQHADSSVRFVPGFLNAVHGDTPTPSPPNGYRQGNGSHQRNAHQDSSQPVRSQHATMPHSISTSGPSLSPLNPASALARARSEHGPRNGSVPPIIDNGQSSSNHPLSFAHAASHGMVSSGYNISLSAPNGTQDGSMSNLGQLYDTSQIQPNSGRVAPGSNMWSATSLPRDAATKLQQAEHQGSSLSAGYDQSTGLVRRDYAGHDTRASVVSETIRVEDDHGIGGEDAGKDVGPGVGSSHSGGTSASLKALKMDLGEEGNDAANELLSLNQSRIQVIPPQSHNSNPDSSGPLGGFHKTSPGEKSDGDAGVENIRLSYEYLRPYGPTAISPGLGRIRLSIRGTPKHLQTANANINPNQLLHPNAMPSPPQHIPVAASSSPASAGVNGNLLRQSIQGATGLTPPSVQQNGTASPGVPPRPIVDPSSKFPRSDIRSALFDTFFDHFSSMFPFLNRQVVDRQIREGGADAGTVLLANVMCALAARFCPLPEIVALNSLPFCRGVPFADNAKQLLVPLLGMPSPSVTAALLLMSYYELGMNSEAGVWNYCGLAMRMAIDLGLHRKIAGRFSSKSNRMLFWCIFLLDRVLAVGTGRPVTFLDNHIEISEPDTDNIEQNFHNPDCDKQSLAFAYNIKLTKLYGHIASTVNTSPFWLGCLSTGSAAPSRAASPAADDGQVKTPHRHGNVRLSTSNTAISDDPAHRAELKDLAATEDAIVAIYENMPSSLTWNQENLMTHISLGNGDMFLHLHLWYHCIIAILYREPFIQARAAFAGLDLVEAMEIQKSAARHIQDISAAIPLEHQSLLHNNGFLNQPFYTAACTWISELAHLRKSENRALARARSMLTATATANFTACAKVLRQQAEVWLGVGWIAAALAKRGARLSLSEIIKTGTTDTILSEAEMRIITSCETSDDDTIASSAFDLRTTLWNTLSDGLPDFSDPIINPALWGAEGLFDEGMNEMFFAGYDTAVPTPSAWQSLGL</sequence>
<evidence type="ECO:0000256" key="1">
    <source>
        <dbReference type="ARBA" id="ARBA00022723"/>
    </source>
</evidence>
<protein>
    <recommendedName>
        <fullName evidence="4">Zn(2)-C6 fungal-type domain-containing protein</fullName>
    </recommendedName>
</protein>
<feature type="compositionally biased region" description="Polar residues" evidence="3">
    <location>
        <begin position="197"/>
        <end position="212"/>
    </location>
</feature>
<dbReference type="PANTHER" id="PTHR47783:SF1">
    <property type="entry name" value="ZN(II)2CYS6 TRANSCRIPTION FACTOR (EUROFUNG)"/>
    <property type="match status" value="1"/>
</dbReference>
<feature type="compositionally biased region" description="Basic and acidic residues" evidence="3">
    <location>
        <begin position="82"/>
        <end position="100"/>
    </location>
</feature>
<keyword evidence="6" id="KW-1185">Reference proteome</keyword>
<feature type="region of interest" description="Disordered" evidence="3">
    <location>
        <begin position="197"/>
        <end position="246"/>
    </location>
</feature>
<feature type="compositionally biased region" description="Basic and acidic residues" evidence="3">
    <location>
        <begin position="537"/>
        <end position="552"/>
    </location>
</feature>
<feature type="compositionally biased region" description="Polar residues" evidence="3">
    <location>
        <begin position="599"/>
        <end position="610"/>
    </location>
</feature>
<dbReference type="GO" id="GO:0008270">
    <property type="term" value="F:zinc ion binding"/>
    <property type="evidence" value="ECO:0007669"/>
    <property type="project" value="InterPro"/>
</dbReference>
<feature type="region of interest" description="Disordered" evidence="3">
    <location>
        <begin position="718"/>
        <end position="746"/>
    </location>
</feature>
<dbReference type="GO" id="GO:0003677">
    <property type="term" value="F:DNA binding"/>
    <property type="evidence" value="ECO:0007669"/>
    <property type="project" value="InterPro"/>
</dbReference>
<feature type="compositionally biased region" description="Polar residues" evidence="3">
    <location>
        <begin position="497"/>
        <end position="513"/>
    </location>
</feature>
<dbReference type="Gene3D" id="4.10.240.10">
    <property type="entry name" value="Zn(2)-C6 fungal-type DNA-binding domain"/>
    <property type="match status" value="1"/>
</dbReference>
<dbReference type="InterPro" id="IPR036864">
    <property type="entry name" value="Zn2-C6_fun-type_DNA-bd_sf"/>
</dbReference>
<dbReference type="OrthoDB" id="2428527at2759"/>
<feature type="compositionally biased region" description="Polar residues" evidence="3">
    <location>
        <begin position="355"/>
        <end position="395"/>
    </location>
</feature>
<evidence type="ECO:0000313" key="6">
    <source>
        <dbReference type="Proteomes" id="UP000620104"/>
    </source>
</evidence>
<feature type="domain" description="Zn(2)-C6 fungal-type" evidence="4">
    <location>
        <begin position="38"/>
        <end position="71"/>
    </location>
</feature>